<feature type="non-terminal residue" evidence="2">
    <location>
        <position position="329"/>
    </location>
</feature>
<comment type="caution">
    <text evidence="2">The sequence shown here is derived from an EMBL/GenBank/DDBJ whole genome shotgun (WGS) entry which is preliminary data.</text>
</comment>
<gene>
    <name evidence="2" type="ORF">IWQ60_011293</name>
</gene>
<evidence type="ECO:0000313" key="2">
    <source>
        <dbReference type="EMBL" id="KAJ1909213.1"/>
    </source>
</evidence>
<evidence type="ECO:0000256" key="1">
    <source>
        <dbReference type="SAM" id="MobiDB-lite"/>
    </source>
</evidence>
<dbReference type="EMBL" id="JANBPT010001242">
    <property type="protein sequence ID" value="KAJ1909213.1"/>
    <property type="molecule type" value="Genomic_DNA"/>
</dbReference>
<accession>A0A9W7ZJQ2</accession>
<name>A0A9W7ZJQ2_9FUNG</name>
<dbReference type="Proteomes" id="UP001150569">
    <property type="component" value="Unassembled WGS sequence"/>
</dbReference>
<reference evidence="2" key="1">
    <citation type="submission" date="2022-07" db="EMBL/GenBank/DDBJ databases">
        <title>Phylogenomic reconstructions and comparative analyses of Kickxellomycotina fungi.</title>
        <authorList>
            <person name="Reynolds N.K."/>
            <person name="Stajich J.E."/>
            <person name="Barry K."/>
            <person name="Grigoriev I.V."/>
            <person name="Crous P."/>
            <person name="Smith M.E."/>
        </authorList>
    </citation>
    <scope>NUCLEOTIDE SEQUENCE</scope>
    <source>
        <strain evidence="2">RSA 861</strain>
    </source>
</reference>
<protein>
    <submittedName>
        <fullName evidence="2">Uncharacterized protein</fullName>
    </submittedName>
</protein>
<keyword evidence="3" id="KW-1185">Reference proteome</keyword>
<dbReference type="AlphaFoldDB" id="A0A9W7ZJQ2"/>
<proteinExistence type="predicted"/>
<sequence length="329" mass="36891">ELTPFQDDLEDNAEPWNQRNGKEDVQEAEIISLTKEFVNEIKSLIEEGDDVTEAAMAFIQAAEEANQTAGEVNQVDKGLHLKATEFVKDGKVLLQKAEQVEKDREDAGEAASMWFGQISITKNADFRPELHRIQQAAHTTKLRDNADPSIADHPTLLFPLTLITGSVRQLIEWRKSITSPLAGKPLELRTFQATNEYLDDSLADSFGRSVAVVFAALDKFDHPKSYYGLWLSLNGEVMSNVHWGINLKIAVLVADCPGKDNFINGTLKWRVDNLPDPDAAWLREHGKCSGWTPRTHFLQGIAKDREYGPQFKCSFFNDLSVFLGEDTES</sequence>
<organism evidence="2 3">
    <name type="scientific">Tieghemiomyces parasiticus</name>
    <dbReference type="NCBI Taxonomy" id="78921"/>
    <lineage>
        <taxon>Eukaryota</taxon>
        <taxon>Fungi</taxon>
        <taxon>Fungi incertae sedis</taxon>
        <taxon>Zoopagomycota</taxon>
        <taxon>Kickxellomycotina</taxon>
        <taxon>Dimargaritomycetes</taxon>
        <taxon>Dimargaritales</taxon>
        <taxon>Dimargaritaceae</taxon>
        <taxon>Tieghemiomyces</taxon>
    </lineage>
</organism>
<evidence type="ECO:0000313" key="3">
    <source>
        <dbReference type="Proteomes" id="UP001150569"/>
    </source>
</evidence>
<feature type="region of interest" description="Disordered" evidence="1">
    <location>
        <begin position="1"/>
        <end position="24"/>
    </location>
</feature>